<dbReference type="GeneID" id="128312701"/>
<evidence type="ECO:0000256" key="1">
    <source>
        <dbReference type="SAM" id="MobiDB-lite"/>
    </source>
</evidence>
<gene>
    <name evidence="3" type="primary">LOC128312701</name>
</gene>
<evidence type="ECO:0000313" key="2">
    <source>
        <dbReference type="Proteomes" id="UP001652583"/>
    </source>
</evidence>
<proteinExistence type="predicted"/>
<protein>
    <submittedName>
        <fullName evidence="3">Collagen alpha-1(I) chain-like</fullName>
    </submittedName>
</protein>
<feature type="region of interest" description="Disordered" evidence="1">
    <location>
        <begin position="529"/>
        <end position="559"/>
    </location>
</feature>
<feature type="region of interest" description="Disordered" evidence="1">
    <location>
        <begin position="256"/>
        <end position="282"/>
    </location>
</feature>
<dbReference type="Proteomes" id="UP001652583">
    <property type="component" value="Chromosome D2"/>
</dbReference>
<keyword evidence="2" id="KW-1185">Reference proteome</keyword>
<feature type="region of interest" description="Disordered" evidence="1">
    <location>
        <begin position="865"/>
        <end position="894"/>
    </location>
</feature>
<feature type="region of interest" description="Disordered" evidence="1">
    <location>
        <begin position="999"/>
        <end position="1028"/>
    </location>
</feature>
<feature type="region of interest" description="Disordered" evidence="1">
    <location>
        <begin position="122"/>
        <end position="146"/>
    </location>
</feature>
<dbReference type="RefSeq" id="XP_053063688.1">
    <property type="nucleotide sequence ID" value="XM_053207713.1"/>
</dbReference>
<feature type="region of interest" description="Disordered" evidence="1">
    <location>
        <begin position="1267"/>
        <end position="1296"/>
    </location>
</feature>
<accession>A0ABM3NW79</accession>
<feature type="region of interest" description="Disordered" evidence="1">
    <location>
        <begin position="189"/>
        <end position="213"/>
    </location>
</feature>
<feature type="region of interest" description="Disordered" evidence="1">
    <location>
        <begin position="1133"/>
        <end position="1162"/>
    </location>
</feature>
<evidence type="ECO:0000313" key="3">
    <source>
        <dbReference type="RefSeq" id="XP_053063688.1"/>
    </source>
</evidence>
<feature type="region of interest" description="Disordered" evidence="1">
    <location>
        <begin position="1334"/>
        <end position="1363"/>
    </location>
</feature>
<organism evidence="2 3">
    <name type="scientific">Acinonyx jubatus</name>
    <name type="common">Cheetah</name>
    <dbReference type="NCBI Taxonomy" id="32536"/>
    <lineage>
        <taxon>Eukaryota</taxon>
        <taxon>Metazoa</taxon>
        <taxon>Chordata</taxon>
        <taxon>Craniata</taxon>
        <taxon>Vertebrata</taxon>
        <taxon>Euteleostomi</taxon>
        <taxon>Mammalia</taxon>
        <taxon>Eutheria</taxon>
        <taxon>Laurasiatheria</taxon>
        <taxon>Carnivora</taxon>
        <taxon>Feliformia</taxon>
        <taxon>Felidae</taxon>
        <taxon>Felinae</taxon>
        <taxon>Acinonyx</taxon>
    </lineage>
</organism>
<feature type="region of interest" description="Disordered" evidence="1">
    <location>
        <begin position="323"/>
        <end position="349"/>
    </location>
</feature>
<feature type="region of interest" description="Disordered" evidence="1">
    <location>
        <begin position="731"/>
        <end position="760"/>
    </location>
</feature>
<feature type="region of interest" description="Disordered" evidence="1">
    <location>
        <begin position="932"/>
        <end position="961"/>
    </location>
</feature>
<feature type="region of interest" description="Disordered" evidence="1">
    <location>
        <begin position="51"/>
        <end position="81"/>
    </location>
</feature>
<feature type="region of interest" description="Disordered" evidence="1">
    <location>
        <begin position="798"/>
        <end position="827"/>
    </location>
</feature>
<feature type="region of interest" description="Disordered" evidence="1">
    <location>
        <begin position="390"/>
        <end position="494"/>
    </location>
</feature>
<feature type="region of interest" description="Disordered" evidence="1">
    <location>
        <begin position="664"/>
        <end position="693"/>
    </location>
</feature>
<feature type="region of interest" description="Disordered" evidence="1">
    <location>
        <begin position="1066"/>
        <end position="1095"/>
    </location>
</feature>
<reference evidence="3" key="1">
    <citation type="submission" date="2025-08" db="UniProtKB">
        <authorList>
            <consortium name="RefSeq"/>
        </authorList>
    </citation>
    <scope>IDENTIFICATION</scope>
    <source>
        <tissue evidence="3">Blood</tissue>
    </source>
</reference>
<sequence length="1461" mass="144410">MPHARFHPLPSERPDAVRCGAVRCGMEAEAGVGPSREQTARVPGSVKAGACATAPCQGPLAPPPPPARGPRRRAAAASERPDAVRCGAVRCGMEAEAGVGPSREQTARVPGSVKAGACATAPCQGPLAPPPPPARGPRRRAAAASERPDAVRCGAVRCGMEAEAGVGPSREQTARVPGSVKAGACATAPCQGPLAPPPPPARGPRRRAAAASERPDAVRCGAVRCGMEAEAGVGPSREQTARVPGSVKAGACATAPCQGPLAPPPPPARGPRRRAAAASERPDAVRCGAVRCGMEAEAGVGPSREQTARVPGSVKAGACATAPCQGPLAPPPPPARGPRRRAAAASERPDAVRCGAVRCGMEAEAGVGPSREQTARVPGSVKAGACATAPCQGPLAPPPPPARGPRRRAAAARQAAVSGPTRCGAVRRGAVRDGSGGGRGAKPGADCKSPGIGEGRGLRHSALPGSSCAASATRPGPAAEGGGSQAGSSERPDAVRCGAVRCGMEAEAGVGPSREQTARVPGSVKAGACATAPCQGPLAPPPPPARGPRRRAAAASERPDAVRCGAVRCGMEAEAGVGPSREQTARVPGSVKAGACATAPCQGPLAPPPPPARGPRRRAAAASERPDAVRCGAVRCGMEAEAGVGPSREQTARVPGSVKAGACATAPCQGPLAPPPPPARGPRRRAAAASERPDAVRCGAVRCGMEAEAGVGPSREQTARVPGSVKAGACATAPCQGPLAPPPPPARGPRRRAAAASERPDAVRCGAVRCGMEAEAGVGPSREQTARVPGSVKAGACATAPCQGPLAPPPPPARGPRRRAAAASERPDAVRCGAVRCGMEAEAGVGPSREQTARVPGSVKAGACATAPCQGPLAPPPPPARGPRRRAAAASERPDAVRCGAVRCGMEAEAGVGPSREQTARVPGSVKAGACATAPCQGPLAPPPPPARGPRRRAAAASERPDAVRCGAVRCGMEAEAGVGPSREQTARVPGSVKAGACATAPCQGPLAPPPPPARGPRRRAAAASERPDAVRCGAVRCGMEAEAGVGPSREQTARVPGSVKAGACATAPCQGPLAPPPPPARGPRRRAAAASERPDAVRCGAVRCGMEAEAGVGPSREQTARVPGSVKAGACATAPCQGPLAPPPPPARGPRRRAAAASERPDAVRCGAVRCGMEAEAGVGPSREQTARVPGSVKAGACATAPCQGPLAPPPPPARGPRRRAAAASERPDAVRCGAVRCGMEAEAGVGPSREQTARVPGSVKAGACATAPCQGPLAPPPPPARGPRRRAAAASERPDAVRCGAVRCGMEAEAGVGPSREQTARVPGSVKAGACATAPCQGPLAPPPPPARGPRRRAAAASERPDAVRCGAVRCGMEAEAGVGPSREQTARVPGSVKAGACATAPCQGPLAPPPPPARGPRRRAAAASERPDAVRCGAVRCGMEAEAGVGPSREQTARVPGS</sequence>
<feature type="region of interest" description="Disordered" evidence="1">
    <location>
        <begin position="597"/>
        <end position="626"/>
    </location>
</feature>
<name>A0ABM3NW79_ACIJB</name>
<feature type="region of interest" description="Disordered" evidence="1">
    <location>
        <begin position="1401"/>
        <end position="1432"/>
    </location>
</feature>
<feature type="non-terminal residue" evidence="3">
    <location>
        <position position="1461"/>
    </location>
</feature>
<feature type="region of interest" description="Disordered" evidence="1">
    <location>
        <begin position="1200"/>
        <end position="1229"/>
    </location>
</feature>